<evidence type="ECO:0000259" key="1">
    <source>
        <dbReference type="PROSITE" id="PS50181"/>
    </source>
</evidence>
<dbReference type="OrthoDB" id="3642669at2759"/>
<organism evidence="2 3">
    <name type="scientific">Cercospora kikuchii</name>
    <dbReference type="NCBI Taxonomy" id="84275"/>
    <lineage>
        <taxon>Eukaryota</taxon>
        <taxon>Fungi</taxon>
        <taxon>Dikarya</taxon>
        <taxon>Ascomycota</taxon>
        <taxon>Pezizomycotina</taxon>
        <taxon>Dothideomycetes</taxon>
        <taxon>Dothideomycetidae</taxon>
        <taxon>Mycosphaerellales</taxon>
        <taxon>Mycosphaerellaceae</taxon>
        <taxon>Cercospora</taxon>
    </lineage>
</organism>
<accession>A0A9P3CC97</accession>
<dbReference type="Proteomes" id="UP000825890">
    <property type="component" value="Unassembled WGS sequence"/>
</dbReference>
<name>A0A9P3CC97_9PEZI</name>
<dbReference type="RefSeq" id="XP_044651907.1">
    <property type="nucleotide sequence ID" value="XM_044795972.1"/>
</dbReference>
<dbReference type="GeneID" id="68286441"/>
<dbReference type="CDD" id="cd09917">
    <property type="entry name" value="F-box_SF"/>
    <property type="match status" value="1"/>
</dbReference>
<reference evidence="2 3" key="1">
    <citation type="submission" date="2021-01" db="EMBL/GenBank/DDBJ databases">
        <title>Cercospora kikuchii MAFF 305040 whole genome shotgun sequence.</title>
        <authorList>
            <person name="Kashiwa T."/>
            <person name="Suzuki T."/>
        </authorList>
    </citation>
    <scope>NUCLEOTIDE SEQUENCE [LARGE SCALE GENOMIC DNA]</scope>
    <source>
        <strain evidence="2 3">MAFF 305040</strain>
    </source>
</reference>
<keyword evidence="3" id="KW-1185">Reference proteome</keyword>
<dbReference type="InterPro" id="IPR036047">
    <property type="entry name" value="F-box-like_dom_sf"/>
</dbReference>
<feature type="domain" description="F-box" evidence="1">
    <location>
        <begin position="11"/>
        <end position="58"/>
    </location>
</feature>
<dbReference type="SMART" id="SM00256">
    <property type="entry name" value="FBOX"/>
    <property type="match status" value="1"/>
</dbReference>
<proteinExistence type="predicted"/>
<dbReference type="Pfam" id="PF00646">
    <property type="entry name" value="F-box"/>
    <property type="match status" value="1"/>
</dbReference>
<comment type="caution">
    <text evidence="2">The sequence shown here is derived from an EMBL/GenBank/DDBJ whole genome shotgun (WGS) entry which is preliminary data.</text>
</comment>
<dbReference type="SUPFAM" id="SSF81383">
    <property type="entry name" value="F-box domain"/>
    <property type="match status" value="1"/>
</dbReference>
<dbReference type="InterPro" id="IPR001810">
    <property type="entry name" value="F-box_dom"/>
</dbReference>
<dbReference type="EMBL" id="BOLY01000001">
    <property type="protein sequence ID" value="GIZ37420.1"/>
    <property type="molecule type" value="Genomic_DNA"/>
</dbReference>
<dbReference type="AlphaFoldDB" id="A0A9P3CC97"/>
<gene>
    <name evidence="2" type="ORF">CKM354_000086600</name>
</gene>
<evidence type="ECO:0000313" key="2">
    <source>
        <dbReference type="EMBL" id="GIZ37420.1"/>
    </source>
</evidence>
<dbReference type="PROSITE" id="PS50181">
    <property type="entry name" value="FBOX"/>
    <property type="match status" value="1"/>
</dbReference>
<evidence type="ECO:0000313" key="3">
    <source>
        <dbReference type="Proteomes" id="UP000825890"/>
    </source>
</evidence>
<protein>
    <recommendedName>
        <fullName evidence="1">F-box domain-containing protein</fullName>
    </recommendedName>
</protein>
<sequence>MTNSNIDNVVPANFLDLPPELKLKVLSNLSTKEVRAARSICKEIQDVIDEPGNRVLILDPIRSQEEARITSELKPIFDFPCKLNLRDFIFSYLIGRGVWEHPLQNSLLVNSAAAQWAKFKLTEQGAGNPHMSSAIAFVLGYIGILFLHAHNKTYYPELTATLSDDIDVDTIEEFFDHLDDLPFGMTLEELEELGLPLDREELGAAYLDIVEKRLYGSSTPIPRALSTGLAMPPHILTPLIARILGTDSVRELGDVFGYCLKTDWAMKRFSAALEGQVLTEWEKAAVLEDLYVF</sequence>